<protein>
    <recommendedName>
        <fullName evidence="5">N-acetyltransferase domain-containing protein</fullName>
    </recommendedName>
</protein>
<dbReference type="Pfam" id="PF08534">
    <property type="entry name" value="Redoxin"/>
    <property type="match status" value="1"/>
</dbReference>
<dbReference type="EMBL" id="AAOF01000026">
    <property type="protein sequence ID" value="EAR20279.1"/>
    <property type="molecule type" value="Genomic_DNA"/>
</dbReference>
<dbReference type="InterPro" id="IPR013740">
    <property type="entry name" value="Redoxin"/>
</dbReference>
<accession>A4BVF9</accession>
<feature type="domain" description="Thioredoxin" evidence="1">
    <location>
        <begin position="7"/>
        <end position="160"/>
    </location>
</feature>
<name>A4BVF9_9GAMM</name>
<dbReference type="eggNOG" id="COG2388">
    <property type="taxonomic scope" value="Bacteria"/>
</dbReference>
<dbReference type="InterPro" id="IPR045057">
    <property type="entry name" value="Gcn5-rel_NAT"/>
</dbReference>
<dbReference type="Gene3D" id="3.40.30.10">
    <property type="entry name" value="Glutaredoxin"/>
    <property type="match status" value="1"/>
</dbReference>
<evidence type="ECO:0008006" key="5">
    <source>
        <dbReference type="Google" id="ProtNLM"/>
    </source>
</evidence>
<comment type="caution">
    <text evidence="3">The sequence shown here is derived from an EMBL/GenBank/DDBJ whole genome shotgun (WGS) entry which is preliminary data.</text>
</comment>
<dbReference type="InterPro" id="IPR016181">
    <property type="entry name" value="Acyl_CoA_acyltransferase"/>
</dbReference>
<gene>
    <name evidence="3" type="ORF">NB231_13631</name>
</gene>
<evidence type="ECO:0000313" key="4">
    <source>
        <dbReference type="Proteomes" id="UP000003374"/>
    </source>
</evidence>
<dbReference type="InterPro" id="IPR031165">
    <property type="entry name" value="GNAT_YJDJ"/>
</dbReference>
<organism evidence="3 4">
    <name type="scientific">Nitrococcus mobilis Nb-231</name>
    <dbReference type="NCBI Taxonomy" id="314278"/>
    <lineage>
        <taxon>Bacteria</taxon>
        <taxon>Pseudomonadati</taxon>
        <taxon>Pseudomonadota</taxon>
        <taxon>Gammaproteobacteria</taxon>
        <taxon>Chromatiales</taxon>
        <taxon>Ectothiorhodospiraceae</taxon>
        <taxon>Nitrococcus</taxon>
    </lineage>
</organism>
<dbReference type="InterPro" id="IPR013766">
    <property type="entry name" value="Thioredoxin_domain"/>
</dbReference>
<dbReference type="SUPFAM" id="SSF55729">
    <property type="entry name" value="Acyl-CoA N-acyltransferases (Nat)"/>
    <property type="match status" value="1"/>
</dbReference>
<dbReference type="PANTHER" id="PTHR31435:SF9">
    <property type="entry name" value="PROTEIN NATD1"/>
    <property type="match status" value="1"/>
</dbReference>
<dbReference type="PROSITE" id="PS51729">
    <property type="entry name" value="GNAT_YJDJ"/>
    <property type="match status" value="1"/>
</dbReference>
<dbReference type="AlphaFoldDB" id="A4BVF9"/>
<dbReference type="InterPro" id="IPR036249">
    <property type="entry name" value="Thioredoxin-like_sf"/>
</dbReference>
<dbReference type="PANTHER" id="PTHR31435">
    <property type="entry name" value="PROTEIN NATD1"/>
    <property type="match status" value="1"/>
</dbReference>
<proteinExistence type="predicted"/>
<dbReference type="Proteomes" id="UP000003374">
    <property type="component" value="Unassembled WGS sequence"/>
</dbReference>
<dbReference type="Gene3D" id="3.40.630.30">
    <property type="match status" value="1"/>
</dbReference>
<dbReference type="GO" id="GO:0016491">
    <property type="term" value="F:oxidoreductase activity"/>
    <property type="evidence" value="ECO:0007669"/>
    <property type="project" value="InterPro"/>
</dbReference>
<evidence type="ECO:0000259" key="1">
    <source>
        <dbReference type="PROSITE" id="PS51352"/>
    </source>
</evidence>
<dbReference type="Pfam" id="PF14542">
    <property type="entry name" value="Acetyltransf_CG"/>
    <property type="match status" value="1"/>
</dbReference>
<evidence type="ECO:0000259" key="2">
    <source>
        <dbReference type="PROSITE" id="PS51729"/>
    </source>
</evidence>
<evidence type="ECO:0000313" key="3">
    <source>
        <dbReference type="EMBL" id="EAR20279.1"/>
    </source>
</evidence>
<sequence length="260" mass="29461">MPNVPYGILGQAAPELVVIDWIDGQGQPRAPWQLADHSDAVRVIYCFQAWCPGCHSSGFPTLQALTAEYTDRGVQFAVIQTVFEGHDANGAAQRRVMQRRYGLALPFGQDDARPRPATMTAYRTGGTPWWLVIDQQGRVIYNDFHWRLDLARRTLDAALEGTGKPPEVREDTLVHDEAGQRFVLKFHDGGEGELVYRRHEQVLELVHTEVPADRRGQGLGARLMERALEAIEAQGFKVRPVCSYTRHYLQRYKRWAPLLS</sequence>
<reference evidence="3 4" key="1">
    <citation type="submission" date="2006-02" db="EMBL/GenBank/DDBJ databases">
        <authorList>
            <person name="Waterbury J."/>
            <person name="Ferriera S."/>
            <person name="Johnson J."/>
            <person name="Kravitz S."/>
            <person name="Halpern A."/>
            <person name="Remington K."/>
            <person name="Beeson K."/>
            <person name="Tran B."/>
            <person name="Rogers Y.-H."/>
            <person name="Friedman R."/>
            <person name="Venter J.C."/>
        </authorList>
    </citation>
    <scope>NUCLEOTIDE SEQUENCE [LARGE SCALE GENOMIC DNA]</scope>
    <source>
        <strain evidence="3 4">Nb-231</strain>
    </source>
</reference>
<feature type="domain" description="N-acetyltransferase" evidence="2">
    <location>
        <begin position="174"/>
        <end position="260"/>
    </location>
</feature>
<dbReference type="PROSITE" id="PS51352">
    <property type="entry name" value="THIOREDOXIN_2"/>
    <property type="match status" value="1"/>
</dbReference>
<keyword evidence="4" id="KW-1185">Reference proteome</keyword>
<dbReference type="RefSeq" id="WP_005003533.1">
    <property type="nucleotide sequence ID" value="NZ_CH672427.1"/>
</dbReference>
<dbReference type="STRING" id="314278.NB231_13631"/>
<dbReference type="SUPFAM" id="SSF52833">
    <property type="entry name" value="Thioredoxin-like"/>
    <property type="match status" value="1"/>
</dbReference>
<dbReference type="eggNOG" id="COG0526">
    <property type="taxonomic scope" value="Bacteria"/>
</dbReference>
<dbReference type="HOGENOM" id="CLU_1068886_0_0_6"/>